<gene>
    <name evidence="2" type="ORF">Ddye_015899</name>
</gene>
<keyword evidence="3" id="KW-1185">Reference proteome</keyword>
<evidence type="ECO:0000256" key="1">
    <source>
        <dbReference type="SAM" id="MobiDB-lite"/>
    </source>
</evidence>
<dbReference type="EMBL" id="JANJYI010000005">
    <property type="protein sequence ID" value="KAK2648410.1"/>
    <property type="molecule type" value="Genomic_DNA"/>
</dbReference>
<evidence type="ECO:0000313" key="3">
    <source>
        <dbReference type="Proteomes" id="UP001280121"/>
    </source>
</evidence>
<reference evidence="2" key="1">
    <citation type="journal article" date="2023" name="Plant J.">
        <title>Genome sequences and population genomics provide insights into the demographic history, inbreeding, and mutation load of two 'living fossil' tree species of Dipteronia.</title>
        <authorList>
            <person name="Feng Y."/>
            <person name="Comes H.P."/>
            <person name="Chen J."/>
            <person name="Zhu S."/>
            <person name="Lu R."/>
            <person name="Zhang X."/>
            <person name="Li P."/>
            <person name="Qiu J."/>
            <person name="Olsen K.M."/>
            <person name="Qiu Y."/>
        </authorList>
    </citation>
    <scope>NUCLEOTIDE SEQUENCE</scope>
    <source>
        <strain evidence="2">KIB01</strain>
    </source>
</reference>
<feature type="region of interest" description="Disordered" evidence="1">
    <location>
        <begin position="1"/>
        <end position="38"/>
    </location>
</feature>
<name>A0AAD9U5P3_9ROSI</name>
<evidence type="ECO:0000313" key="2">
    <source>
        <dbReference type="EMBL" id="KAK2648410.1"/>
    </source>
</evidence>
<accession>A0AAD9U5P3</accession>
<dbReference type="Proteomes" id="UP001280121">
    <property type="component" value="Unassembled WGS sequence"/>
</dbReference>
<dbReference type="AlphaFoldDB" id="A0AAD9U5P3"/>
<protein>
    <submittedName>
        <fullName evidence="2">Uncharacterized protein</fullName>
    </submittedName>
</protein>
<comment type="caution">
    <text evidence="2">The sequence shown here is derived from an EMBL/GenBank/DDBJ whole genome shotgun (WGS) entry which is preliminary data.</text>
</comment>
<proteinExistence type="predicted"/>
<organism evidence="2 3">
    <name type="scientific">Dipteronia dyeriana</name>
    <dbReference type="NCBI Taxonomy" id="168575"/>
    <lineage>
        <taxon>Eukaryota</taxon>
        <taxon>Viridiplantae</taxon>
        <taxon>Streptophyta</taxon>
        <taxon>Embryophyta</taxon>
        <taxon>Tracheophyta</taxon>
        <taxon>Spermatophyta</taxon>
        <taxon>Magnoliopsida</taxon>
        <taxon>eudicotyledons</taxon>
        <taxon>Gunneridae</taxon>
        <taxon>Pentapetalae</taxon>
        <taxon>rosids</taxon>
        <taxon>malvids</taxon>
        <taxon>Sapindales</taxon>
        <taxon>Sapindaceae</taxon>
        <taxon>Hippocastanoideae</taxon>
        <taxon>Acereae</taxon>
        <taxon>Dipteronia</taxon>
    </lineage>
</organism>
<sequence>MTTTTVKPWEEKPHPQVTFMIGDTDSEDNDSRSKTTKKKKIDEGFCAFLMHCFYARKSLKEKRFLHGLGVGDGGAGGEDHDHLVW</sequence>